<keyword evidence="4 6" id="KW-1133">Transmembrane helix</keyword>
<dbReference type="AlphaFoldDB" id="A0A173XA48"/>
<proteinExistence type="predicted"/>
<reference evidence="7 8" key="1">
    <citation type="submission" date="2015-09" db="EMBL/GenBank/DDBJ databases">
        <authorList>
            <consortium name="Pathogen Informatics"/>
        </authorList>
    </citation>
    <scope>NUCLEOTIDE SEQUENCE [LARGE SCALE GENOMIC DNA]</scope>
    <source>
        <strain evidence="7 8">2789STDY5608849</strain>
    </source>
</reference>
<feature type="transmembrane region" description="Helical" evidence="6">
    <location>
        <begin position="95"/>
        <end position="115"/>
    </location>
</feature>
<dbReference type="GO" id="GO:0005886">
    <property type="term" value="C:plasma membrane"/>
    <property type="evidence" value="ECO:0007669"/>
    <property type="project" value="UniProtKB-SubCell"/>
</dbReference>
<gene>
    <name evidence="7" type="ORF">ERS852406_00291</name>
</gene>
<evidence type="ECO:0000313" key="7">
    <source>
        <dbReference type="EMBL" id="CUN48504.1"/>
    </source>
</evidence>
<evidence type="ECO:0000256" key="1">
    <source>
        <dbReference type="ARBA" id="ARBA00004651"/>
    </source>
</evidence>
<dbReference type="Pfam" id="PF12679">
    <property type="entry name" value="ABC2_membrane_2"/>
    <property type="match status" value="1"/>
</dbReference>
<feature type="transmembrane region" description="Helical" evidence="6">
    <location>
        <begin position="185"/>
        <end position="202"/>
    </location>
</feature>
<organism evidence="7 8">
    <name type="scientific">Fusicatenibacter saccharivorans</name>
    <dbReference type="NCBI Taxonomy" id="1150298"/>
    <lineage>
        <taxon>Bacteria</taxon>
        <taxon>Bacillati</taxon>
        <taxon>Bacillota</taxon>
        <taxon>Clostridia</taxon>
        <taxon>Lachnospirales</taxon>
        <taxon>Lachnospiraceae</taxon>
        <taxon>Fusicatenibacter</taxon>
    </lineage>
</organism>
<evidence type="ECO:0000256" key="6">
    <source>
        <dbReference type="SAM" id="Phobius"/>
    </source>
</evidence>
<dbReference type="RefSeq" id="WP_055225952.1">
    <property type="nucleotide sequence ID" value="NZ_CAXSRP010000010.1"/>
</dbReference>
<dbReference type="InterPro" id="IPR051449">
    <property type="entry name" value="ABC-2_transporter_component"/>
</dbReference>
<keyword evidence="5 6" id="KW-0472">Membrane</keyword>
<comment type="subcellular location">
    <subcellularLocation>
        <location evidence="1">Cell membrane</location>
        <topology evidence="1">Multi-pass membrane protein</topology>
    </subcellularLocation>
</comment>
<accession>A0A173XA48</accession>
<dbReference type="PANTHER" id="PTHR30294:SF29">
    <property type="entry name" value="MULTIDRUG ABC TRANSPORTER PERMEASE YBHS-RELATED"/>
    <property type="match status" value="1"/>
</dbReference>
<feature type="transmembrane region" description="Helical" evidence="6">
    <location>
        <begin position="127"/>
        <end position="149"/>
    </location>
</feature>
<feature type="transmembrane region" description="Helical" evidence="6">
    <location>
        <begin position="45"/>
        <end position="68"/>
    </location>
</feature>
<feature type="transmembrane region" description="Helical" evidence="6">
    <location>
        <begin position="256"/>
        <end position="278"/>
    </location>
</feature>
<dbReference type="PANTHER" id="PTHR30294">
    <property type="entry name" value="MEMBRANE COMPONENT OF ABC TRANSPORTER YHHJ-RELATED"/>
    <property type="match status" value="1"/>
</dbReference>
<evidence type="ECO:0000256" key="3">
    <source>
        <dbReference type="ARBA" id="ARBA00022692"/>
    </source>
</evidence>
<dbReference type="EMBL" id="CYYV01000001">
    <property type="protein sequence ID" value="CUN48504.1"/>
    <property type="molecule type" value="Genomic_DNA"/>
</dbReference>
<feature type="transmembrane region" description="Helical" evidence="6">
    <location>
        <begin position="209"/>
        <end position="227"/>
    </location>
</feature>
<keyword evidence="2" id="KW-1003">Cell membrane</keyword>
<feature type="transmembrane region" description="Helical" evidence="6">
    <location>
        <begin position="12"/>
        <end position="33"/>
    </location>
</feature>
<feature type="transmembrane region" description="Helical" evidence="6">
    <location>
        <begin position="156"/>
        <end position="179"/>
    </location>
</feature>
<dbReference type="GO" id="GO:0140359">
    <property type="term" value="F:ABC-type transporter activity"/>
    <property type="evidence" value="ECO:0007669"/>
    <property type="project" value="InterPro"/>
</dbReference>
<sequence length="287" mass="31384">MTAIYKKELKSYLTSMVGYLFMAFTLALFGLYFTAINLQQGYPEIGYALQNSAFILLIAVPVLTMRVLSEEQKNKTDQLLLTAPVKISDIILGKYLALLTIYVIPVLIMCLYPLLLGTHGTVSYAVSYTSILGYFLLGAAYISVGVFVSSITESQVIAAVVGFVILFLCYVESGIANFFPEGAGSSFFAFFIIIALVCLWIGSMIKNPIITGVIAVIGEGALTAVYFTKSTFLEGKIQDLLGIFNMAGHMDNFVNGILDIGGVVYYLSVIAICTFLAMQSLQKKRWN</sequence>
<evidence type="ECO:0000256" key="4">
    <source>
        <dbReference type="ARBA" id="ARBA00022989"/>
    </source>
</evidence>
<name>A0A173XA48_9FIRM</name>
<protein>
    <submittedName>
        <fullName evidence="7">ABC-type transport system involved in multi-copper enzyme maturation, permease component</fullName>
    </submittedName>
</protein>
<evidence type="ECO:0000313" key="8">
    <source>
        <dbReference type="Proteomes" id="UP000095706"/>
    </source>
</evidence>
<keyword evidence="3 6" id="KW-0812">Transmembrane</keyword>
<dbReference type="Proteomes" id="UP000095706">
    <property type="component" value="Unassembled WGS sequence"/>
</dbReference>
<evidence type="ECO:0000256" key="5">
    <source>
        <dbReference type="ARBA" id="ARBA00023136"/>
    </source>
</evidence>
<evidence type="ECO:0000256" key="2">
    <source>
        <dbReference type="ARBA" id="ARBA00022475"/>
    </source>
</evidence>